<name>A0A2H3JMP5_WOLCO</name>
<reference evidence="1 2" key="1">
    <citation type="journal article" date="2012" name="Science">
        <title>The Paleozoic origin of enzymatic lignin decomposition reconstructed from 31 fungal genomes.</title>
        <authorList>
            <person name="Floudas D."/>
            <person name="Binder M."/>
            <person name="Riley R."/>
            <person name="Barry K."/>
            <person name="Blanchette R.A."/>
            <person name="Henrissat B."/>
            <person name="Martinez A.T."/>
            <person name="Otillar R."/>
            <person name="Spatafora J.W."/>
            <person name="Yadav J.S."/>
            <person name="Aerts A."/>
            <person name="Benoit I."/>
            <person name="Boyd A."/>
            <person name="Carlson A."/>
            <person name="Copeland A."/>
            <person name="Coutinho P.M."/>
            <person name="de Vries R.P."/>
            <person name="Ferreira P."/>
            <person name="Findley K."/>
            <person name="Foster B."/>
            <person name="Gaskell J."/>
            <person name="Glotzer D."/>
            <person name="Gorecki P."/>
            <person name="Heitman J."/>
            <person name="Hesse C."/>
            <person name="Hori C."/>
            <person name="Igarashi K."/>
            <person name="Jurgens J.A."/>
            <person name="Kallen N."/>
            <person name="Kersten P."/>
            <person name="Kohler A."/>
            <person name="Kuees U."/>
            <person name="Kumar T.K.A."/>
            <person name="Kuo A."/>
            <person name="LaButti K."/>
            <person name="Larrondo L.F."/>
            <person name="Lindquist E."/>
            <person name="Ling A."/>
            <person name="Lombard V."/>
            <person name="Lucas S."/>
            <person name="Lundell T."/>
            <person name="Martin R."/>
            <person name="McLaughlin D.J."/>
            <person name="Morgenstern I."/>
            <person name="Morin E."/>
            <person name="Murat C."/>
            <person name="Nagy L.G."/>
            <person name="Nolan M."/>
            <person name="Ohm R.A."/>
            <person name="Patyshakuliyeva A."/>
            <person name="Rokas A."/>
            <person name="Ruiz-Duenas F.J."/>
            <person name="Sabat G."/>
            <person name="Salamov A."/>
            <person name="Samejima M."/>
            <person name="Schmutz J."/>
            <person name="Slot J.C."/>
            <person name="St John F."/>
            <person name="Stenlid J."/>
            <person name="Sun H."/>
            <person name="Sun S."/>
            <person name="Syed K."/>
            <person name="Tsang A."/>
            <person name="Wiebenga A."/>
            <person name="Young D."/>
            <person name="Pisabarro A."/>
            <person name="Eastwood D.C."/>
            <person name="Martin F."/>
            <person name="Cullen D."/>
            <person name="Grigoriev I.V."/>
            <person name="Hibbett D.S."/>
        </authorList>
    </citation>
    <scope>NUCLEOTIDE SEQUENCE [LARGE SCALE GENOMIC DNA]</scope>
    <source>
        <strain evidence="1 2">MD-104</strain>
    </source>
</reference>
<evidence type="ECO:0000313" key="1">
    <source>
        <dbReference type="EMBL" id="PCH39008.1"/>
    </source>
</evidence>
<dbReference type="EMBL" id="KB467954">
    <property type="protein sequence ID" value="PCH39008.1"/>
    <property type="molecule type" value="Genomic_DNA"/>
</dbReference>
<protein>
    <submittedName>
        <fullName evidence="1">Uncharacterized protein</fullName>
    </submittedName>
</protein>
<dbReference type="Proteomes" id="UP000218811">
    <property type="component" value="Unassembled WGS sequence"/>
</dbReference>
<dbReference type="AlphaFoldDB" id="A0A2H3JMP5"/>
<proteinExistence type="predicted"/>
<keyword evidence="2" id="KW-1185">Reference proteome</keyword>
<gene>
    <name evidence="1" type="ORF">WOLCODRAFT_158529</name>
</gene>
<evidence type="ECO:0000313" key="2">
    <source>
        <dbReference type="Proteomes" id="UP000218811"/>
    </source>
</evidence>
<organism evidence="1 2">
    <name type="scientific">Wolfiporia cocos (strain MD-104)</name>
    <name type="common">Brown rot fungus</name>
    <dbReference type="NCBI Taxonomy" id="742152"/>
    <lineage>
        <taxon>Eukaryota</taxon>
        <taxon>Fungi</taxon>
        <taxon>Dikarya</taxon>
        <taxon>Basidiomycota</taxon>
        <taxon>Agaricomycotina</taxon>
        <taxon>Agaricomycetes</taxon>
        <taxon>Polyporales</taxon>
        <taxon>Phaeolaceae</taxon>
        <taxon>Wolfiporia</taxon>
    </lineage>
</organism>
<accession>A0A2H3JMP5</accession>
<sequence length="112" mass="11886">MTSACARLLAGPTLHLYLLDCGEGLTCTLTSVAAGIRRLDFPAGAVPTYVRSYCVIVEVTEVTDAKVAEVTEVTEVADVEVMEVVEVADVEVVEVAEVAEVVEVMEVADARL</sequence>